<gene>
    <name evidence="1" type="ORF">HAX54_044122</name>
</gene>
<name>A0ABS8W5J9_DATST</name>
<keyword evidence="2" id="KW-1185">Reference proteome</keyword>
<dbReference type="Proteomes" id="UP000823775">
    <property type="component" value="Unassembled WGS sequence"/>
</dbReference>
<sequence length="318" mass="35701">MDTPGSVLEKWDWNWFCMSLQVKIELGRRLTYQVKAWPVNELGKSLNFNCHHLSLHWKVNRAMCSKRLRHFLLPRNKGKFRLWDLVILAIDPPCTFSGGFPDYSGLSLGHSEASIQDFFRDLGILSNHWVTLGIRSAEVIRFLSKSDLWPAFEATLWISPTKACFSFISIGHFLESSVYRSTHLRPGDFYPNMAINSARVTRPTSLSAAVVTGSSDSYEKHLGRKDRADSIAAYSASEGNEIPNGSPPFNPWQGRRTNLSLFGLLGNGILGTSTFGQLSLCEGFGRLPSFESQEMIQSRTGPDYSVEVRVGSTIEDRN</sequence>
<proteinExistence type="predicted"/>
<protein>
    <submittedName>
        <fullName evidence="1">Uncharacterized protein</fullName>
    </submittedName>
</protein>
<organism evidence="1 2">
    <name type="scientific">Datura stramonium</name>
    <name type="common">Jimsonweed</name>
    <name type="synonym">Common thornapple</name>
    <dbReference type="NCBI Taxonomy" id="4076"/>
    <lineage>
        <taxon>Eukaryota</taxon>
        <taxon>Viridiplantae</taxon>
        <taxon>Streptophyta</taxon>
        <taxon>Embryophyta</taxon>
        <taxon>Tracheophyta</taxon>
        <taxon>Spermatophyta</taxon>
        <taxon>Magnoliopsida</taxon>
        <taxon>eudicotyledons</taxon>
        <taxon>Gunneridae</taxon>
        <taxon>Pentapetalae</taxon>
        <taxon>asterids</taxon>
        <taxon>lamiids</taxon>
        <taxon>Solanales</taxon>
        <taxon>Solanaceae</taxon>
        <taxon>Solanoideae</taxon>
        <taxon>Datureae</taxon>
        <taxon>Datura</taxon>
    </lineage>
</organism>
<evidence type="ECO:0000313" key="1">
    <source>
        <dbReference type="EMBL" id="MCE2056147.1"/>
    </source>
</evidence>
<evidence type="ECO:0000313" key="2">
    <source>
        <dbReference type="Proteomes" id="UP000823775"/>
    </source>
</evidence>
<dbReference type="EMBL" id="JACEIK010006691">
    <property type="protein sequence ID" value="MCE2056147.1"/>
    <property type="molecule type" value="Genomic_DNA"/>
</dbReference>
<comment type="caution">
    <text evidence="1">The sequence shown here is derived from an EMBL/GenBank/DDBJ whole genome shotgun (WGS) entry which is preliminary data.</text>
</comment>
<reference evidence="1 2" key="1">
    <citation type="journal article" date="2021" name="BMC Genomics">
        <title>Datura genome reveals duplications of psychoactive alkaloid biosynthetic genes and high mutation rate following tissue culture.</title>
        <authorList>
            <person name="Rajewski A."/>
            <person name="Carter-House D."/>
            <person name="Stajich J."/>
            <person name="Litt A."/>
        </authorList>
    </citation>
    <scope>NUCLEOTIDE SEQUENCE [LARGE SCALE GENOMIC DNA]</scope>
    <source>
        <strain evidence="1">AR-01</strain>
    </source>
</reference>
<accession>A0ABS8W5J9</accession>